<dbReference type="KEGG" id="vg:54981351"/>
<evidence type="ECO:0000313" key="1">
    <source>
        <dbReference type="EMBL" id="ASR76068.1"/>
    </source>
</evidence>
<dbReference type="EMBL" id="MF351863">
    <property type="protein sequence ID" value="ASR76068.1"/>
    <property type="molecule type" value="Genomic_DNA"/>
</dbReference>
<sequence>MQDDYLTRCVVDPVARKFYLYSEQGDERVIDCETVDQFMSVLEMVRDKCSDDVLAYANPL</sequence>
<organism evidence="1 2">
    <name type="scientific">Synechococcus phage Bellamy</name>
    <dbReference type="NCBI Taxonomy" id="2023996"/>
    <lineage>
        <taxon>Viruses</taxon>
        <taxon>Duplodnaviria</taxon>
        <taxon>Heunggongvirae</taxon>
        <taxon>Uroviricota</taxon>
        <taxon>Caudoviricetes</taxon>
        <taxon>Pantevenvirales</taxon>
        <taxon>Kyanoviridae</taxon>
        <taxon>Bellamyvirus</taxon>
        <taxon>Bellamyvirus bellamy</taxon>
    </lineage>
</organism>
<name>A0A222YVG6_9CAUD</name>
<proteinExistence type="predicted"/>
<dbReference type="InterPro" id="IPR055718">
    <property type="entry name" value="DUF7294"/>
</dbReference>
<dbReference type="Proteomes" id="UP000221247">
    <property type="component" value="Segment"/>
</dbReference>
<reference evidence="1 2" key="1">
    <citation type="submission" date="2017-06" db="EMBL/GenBank/DDBJ databases">
        <authorList>
            <person name="Kim H.J."/>
            <person name="Triplett B.A."/>
        </authorList>
    </citation>
    <scope>NUCLEOTIDE SEQUENCE [LARGE SCALE GENOMIC DNA]</scope>
</reference>
<keyword evidence="2" id="KW-1185">Reference proteome</keyword>
<evidence type="ECO:0000313" key="2">
    <source>
        <dbReference type="Proteomes" id="UP000221247"/>
    </source>
</evidence>
<accession>A0A222YVG6</accession>
<gene>
    <name evidence="1" type="primary">21</name>
    <name evidence="1" type="ORF">PBI_BELLAMY_21</name>
</gene>
<protein>
    <submittedName>
        <fullName evidence="1">Uncharacterized protein</fullName>
    </submittedName>
</protein>
<dbReference type="Pfam" id="PF23966">
    <property type="entry name" value="DUF7294"/>
    <property type="match status" value="1"/>
</dbReference>
<dbReference type="GeneID" id="54981351"/>
<dbReference type="RefSeq" id="YP_009791180.1">
    <property type="nucleotide sequence ID" value="NC_047838.1"/>
</dbReference>